<dbReference type="AlphaFoldDB" id="A0A6J4MAV4"/>
<dbReference type="GO" id="GO:0009396">
    <property type="term" value="P:folic acid-containing compound biosynthetic process"/>
    <property type="evidence" value="ECO:0007669"/>
    <property type="project" value="TreeGrafter"/>
</dbReference>
<keyword evidence="3 4" id="KW-0067">ATP-binding</keyword>
<proteinExistence type="inferred from homology"/>
<comment type="similarity">
    <text evidence="1 5">Belongs to the 5-formyltetrahydrofolate cyclo-ligase family.</text>
</comment>
<dbReference type="PANTHER" id="PTHR23407:SF1">
    <property type="entry name" value="5-FORMYLTETRAHYDROFOLATE CYCLO-LIGASE"/>
    <property type="match status" value="1"/>
</dbReference>
<dbReference type="GO" id="GO:0030272">
    <property type="term" value="F:5-formyltetrahydrofolate cyclo-ligase activity"/>
    <property type="evidence" value="ECO:0007669"/>
    <property type="project" value="UniProtKB-EC"/>
</dbReference>
<dbReference type="EC" id="6.3.3.2" evidence="5"/>
<feature type="binding site" evidence="4">
    <location>
        <begin position="135"/>
        <end position="143"/>
    </location>
    <ligand>
        <name>ATP</name>
        <dbReference type="ChEBI" id="CHEBI:30616"/>
    </ligand>
</feature>
<feature type="binding site" evidence="4">
    <location>
        <position position="57"/>
    </location>
    <ligand>
        <name>substrate</name>
    </ligand>
</feature>
<gene>
    <name evidence="6" type="ORF">AVDCRST_MAG46-2834</name>
</gene>
<dbReference type="GO" id="GO:0046872">
    <property type="term" value="F:metal ion binding"/>
    <property type="evidence" value="ECO:0007669"/>
    <property type="project" value="UniProtKB-KW"/>
</dbReference>
<dbReference type="GO" id="GO:0035999">
    <property type="term" value="P:tetrahydrofolate interconversion"/>
    <property type="evidence" value="ECO:0007669"/>
    <property type="project" value="TreeGrafter"/>
</dbReference>
<name>A0A6J4MAV4_9ACTN</name>
<feature type="binding site" evidence="4">
    <location>
        <begin position="10"/>
        <end position="14"/>
    </location>
    <ligand>
        <name>ATP</name>
        <dbReference type="ChEBI" id="CHEBI:30616"/>
    </ligand>
</feature>
<evidence type="ECO:0000256" key="1">
    <source>
        <dbReference type="ARBA" id="ARBA00010638"/>
    </source>
</evidence>
<dbReference type="PANTHER" id="PTHR23407">
    <property type="entry name" value="ATPASE INHIBITOR/5-FORMYLTETRAHYDROFOLATE CYCLO-LIGASE"/>
    <property type="match status" value="1"/>
</dbReference>
<comment type="catalytic activity">
    <reaction evidence="5">
        <text>(6S)-5-formyl-5,6,7,8-tetrahydrofolate + ATP = (6R)-5,10-methenyltetrahydrofolate + ADP + phosphate</text>
        <dbReference type="Rhea" id="RHEA:10488"/>
        <dbReference type="ChEBI" id="CHEBI:30616"/>
        <dbReference type="ChEBI" id="CHEBI:43474"/>
        <dbReference type="ChEBI" id="CHEBI:57455"/>
        <dbReference type="ChEBI" id="CHEBI:57457"/>
        <dbReference type="ChEBI" id="CHEBI:456216"/>
        <dbReference type="EC" id="6.3.3.2"/>
    </reaction>
</comment>
<keyword evidence="6" id="KW-0436">Ligase</keyword>
<dbReference type="EMBL" id="CADCUD010000195">
    <property type="protein sequence ID" value="CAA9354718.1"/>
    <property type="molecule type" value="Genomic_DNA"/>
</dbReference>
<dbReference type="InterPro" id="IPR024185">
    <property type="entry name" value="FTHF_cligase-like_sf"/>
</dbReference>
<evidence type="ECO:0000256" key="2">
    <source>
        <dbReference type="ARBA" id="ARBA00022741"/>
    </source>
</evidence>
<dbReference type="SUPFAM" id="SSF100950">
    <property type="entry name" value="NagB/RpiA/CoA transferase-like"/>
    <property type="match status" value="1"/>
</dbReference>
<dbReference type="NCBIfam" id="TIGR02727">
    <property type="entry name" value="MTHFS_bact"/>
    <property type="match status" value="1"/>
</dbReference>
<protein>
    <recommendedName>
        <fullName evidence="5">5-formyltetrahydrofolate cyclo-ligase</fullName>
        <ecNumber evidence="5">6.3.3.2</ecNumber>
    </recommendedName>
</protein>
<dbReference type="GO" id="GO:0005524">
    <property type="term" value="F:ATP binding"/>
    <property type="evidence" value="ECO:0007669"/>
    <property type="project" value="UniProtKB-KW"/>
</dbReference>
<reference evidence="6" key="1">
    <citation type="submission" date="2020-02" db="EMBL/GenBank/DDBJ databases">
        <authorList>
            <person name="Meier V. D."/>
        </authorList>
    </citation>
    <scope>NUCLEOTIDE SEQUENCE</scope>
    <source>
        <strain evidence="6">AVDCRST_MAG46</strain>
    </source>
</reference>
<dbReference type="Pfam" id="PF01812">
    <property type="entry name" value="5-FTHF_cyc-lig"/>
    <property type="match status" value="1"/>
</dbReference>
<evidence type="ECO:0000256" key="3">
    <source>
        <dbReference type="ARBA" id="ARBA00022840"/>
    </source>
</evidence>
<dbReference type="PIRSF" id="PIRSF006806">
    <property type="entry name" value="FTHF_cligase"/>
    <property type="match status" value="1"/>
</dbReference>
<dbReference type="InterPro" id="IPR002698">
    <property type="entry name" value="FTHF_cligase"/>
</dbReference>
<evidence type="ECO:0000256" key="5">
    <source>
        <dbReference type="RuleBase" id="RU361279"/>
    </source>
</evidence>
<keyword evidence="5" id="KW-0460">Magnesium</keyword>
<dbReference type="Gene3D" id="3.40.50.10420">
    <property type="entry name" value="NagB/RpiA/CoA transferase-like"/>
    <property type="match status" value="1"/>
</dbReference>
<accession>A0A6J4MAV4</accession>
<dbReference type="InterPro" id="IPR037171">
    <property type="entry name" value="NagB/RpiA_transferase-like"/>
</dbReference>
<feature type="binding site" evidence="4">
    <location>
        <position position="52"/>
    </location>
    <ligand>
        <name>substrate</name>
    </ligand>
</feature>
<evidence type="ECO:0000256" key="4">
    <source>
        <dbReference type="PIRSR" id="PIRSR006806-1"/>
    </source>
</evidence>
<organism evidence="6">
    <name type="scientific">uncultured Nocardioidaceae bacterium</name>
    <dbReference type="NCBI Taxonomy" id="253824"/>
    <lineage>
        <taxon>Bacteria</taxon>
        <taxon>Bacillati</taxon>
        <taxon>Actinomycetota</taxon>
        <taxon>Actinomycetes</taxon>
        <taxon>Propionibacteriales</taxon>
        <taxon>Nocardioidaceae</taxon>
        <taxon>environmental samples</taxon>
    </lineage>
</organism>
<sequence length="189" mass="19689">MSDTAAPPSKATVRRHLLAGRRSREATADGPALATRVLALLERSPATVCAYVATAGEPPTADLLDRLLAGGHRVLLPVLLPDLDLDWAALAAGEDLVPGRLGLREPPGPRLGPDAVALADLLVCPGLAGDRTGARLGRGGGSYDRALARTSARSVLLLHDHEVLDSVPAEAHDRPVDVIVTPARTLVVR</sequence>
<comment type="cofactor">
    <cofactor evidence="5">
        <name>Mg(2+)</name>
        <dbReference type="ChEBI" id="CHEBI:18420"/>
    </cofactor>
</comment>
<evidence type="ECO:0000313" key="6">
    <source>
        <dbReference type="EMBL" id="CAA9354718.1"/>
    </source>
</evidence>
<keyword evidence="5" id="KW-0479">Metal-binding</keyword>
<keyword evidence="2 4" id="KW-0547">Nucleotide-binding</keyword>